<accession>A0ABX9R3M3</accession>
<reference evidence="2 3" key="1">
    <citation type="submission" date="2018-09" db="EMBL/GenBank/DDBJ databases">
        <title>Micromonospora sp. nov. MS1-9, isolated from a root of Musa sp.</title>
        <authorList>
            <person name="Kuncharoen N."/>
            <person name="Kudo T."/>
            <person name="Ohkuma M."/>
            <person name="Yuki M."/>
            <person name="Tanasupawat S."/>
        </authorList>
    </citation>
    <scope>NUCLEOTIDE SEQUENCE [LARGE SCALE GENOMIC DNA]</scope>
    <source>
        <strain evidence="2 3">NGC1-4</strain>
    </source>
</reference>
<evidence type="ECO:0000256" key="1">
    <source>
        <dbReference type="SAM" id="MobiDB-lite"/>
    </source>
</evidence>
<feature type="compositionally biased region" description="Basic and acidic residues" evidence="1">
    <location>
        <begin position="67"/>
        <end position="93"/>
    </location>
</feature>
<proteinExistence type="predicted"/>
<keyword evidence="3" id="KW-1185">Reference proteome</keyword>
<feature type="compositionally biased region" description="Basic and acidic residues" evidence="1">
    <location>
        <begin position="1"/>
        <end position="13"/>
    </location>
</feature>
<dbReference type="Proteomes" id="UP000271548">
    <property type="component" value="Unassembled WGS sequence"/>
</dbReference>
<name>A0ABX9R3M3_9ACTN</name>
<sequence length="93" mass="10610">MSERPSRRDDRTESLAGRATTRRFTAPAYPYIHCRNRRTGDQLTGDNPPRRVHVPSVSVPDQMSEPCGRRTTDLRGRAVGRHDRTTETPPPDR</sequence>
<dbReference type="EMBL" id="RAZS01000006">
    <property type="protein sequence ID" value="RKN17783.1"/>
    <property type="molecule type" value="Genomic_DNA"/>
</dbReference>
<organism evidence="2 3">
    <name type="scientific">Micromonospora musae</name>
    <dbReference type="NCBI Taxonomy" id="1894970"/>
    <lineage>
        <taxon>Bacteria</taxon>
        <taxon>Bacillati</taxon>
        <taxon>Actinomycetota</taxon>
        <taxon>Actinomycetes</taxon>
        <taxon>Micromonosporales</taxon>
        <taxon>Micromonosporaceae</taxon>
        <taxon>Micromonospora</taxon>
    </lineage>
</organism>
<evidence type="ECO:0000313" key="2">
    <source>
        <dbReference type="EMBL" id="RKN17783.1"/>
    </source>
</evidence>
<feature type="region of interest" description="Disordered" evidence="1">
    <location>
        <begin position="1"/>
        <end position="93"/>
    </location>
</feature>
<comment type="caution">
    <text evidence="2">The sequence shown here is derived from an EMBL/GenBank/DDBJ whole genome shotgun (WGS) entry which is preliminary data.</text>
</comment>
<evidence type="ECO:0000313" key="3">
    <source>
        <dbReference type="Proteomes" id="UP000271548"/>
    </source>
</evidence>
<protein>
    <submittedName>
        <fullName evidence="2">Uncharacterized protein</fullName>
    </submittedName>
</protein>
<gene>
    <name evidence="2" type="ORF">D7147_17485</name>
</gene>